<dbReference type="InterPro" id="IPR052022">
    <property type="entry name" value="26kDa_periplasmic_antigen"/>
</dbReference>
<dbReference type="KEGG" id="atf:Ach5_20440"/>
<reference evidence="2" key="2">
    <citation type="journal article" date="2020" name="Science">
        <title>Unexpected conservation and global transmission of agrobacterial virulence plasmids.</title>
        <authorList>
            <person name="Weisberg A.J."/>
            <person name="Davis E.W. 2nd"/>
            <person name="Tabima J."/>
            <person name="Belcher M.S."/>
            <person name="Miller M."/>
            <person name="Kuo C.H."/>
            <person name="Loper J.E."/>
            <person name="Grunwald N.J."/>
            <person name="Putnam M.L."/>
            <person name="Chang J.H."/>
        </authorList>
    </citation>
    <scope>NUCLEOTIDE SEQUENCE</scope>
    <source>
        <strain evidence="2">17-1853-1a</strain>
    </source>
</reference>
<gene>
    <name evidence="3" type="ORF">A6U91_00940</name>
    <name evidence="2" type="ORF">G6M46_18395</name>
    <name evidence="4" type="ORF">G6M86_03370</name>
</gene>
<reference evidence="3 5" key="1">
    <citation type="journal article" date="2016" name="PeerJ">
        <title>Gall-ID: tools for genotyping gall-causing phytopathogenic bacteria.</title>
        <authorList>
            <person name="Davis E.W.II."/>
            <person name="Weisberg A.J."/>
            <person name="Tabima J.F."/>
            <person name="Grunwald N.J."/>
            <person name="Chang J.H."/>
        </authorList>
    </citation>
    <scope>NUCLEOTIDE SEQUENCE [LARGE SCALE GENOMIC DNA]</scope>
    <source>
        <strain evidence="3 5">N2/73</strain>
    </source>
</reference>
<evidence type="ECO:0000313" key="2">
    <source>
        <dbReference type="EMBL" id="NTC30108.1"/>
    </source>
</evidence>
<keyword evidence="1" id="KW-0732">Signal</keyword>
<dbReference type="InterPro" id="IPR007497">
    <property type="entry name" value="SIMPL/DUF541"/>
</dbReference>
<dbReference type="PANTHER" id="PTHR34387">
    <property type="entry name" value="SLR1258 PROTEIN"/>
    <property type="match status" value="1"/>
</dbReference>
<organism evidence="2 6">
    <name type="scientific">Agrobacterium tumefaciens</name>
    <dbReference type="NCBI Taxonomy" id="358"/>
    <lineage>
        <taxon>Bacteria</taxon>
        <taxon>Pseudomonadati</taxon>
        <taxon>Pseudomonadota</taxon>
        <taxon>Alphaproteobacteria</taxon>
        <taxon>Hyphomicrobiales</taxon>
        <taxon>Rhizobiaceae</taxon>
        <taxon>Rhizobium/Agrobacterium group</taxon>
        <taxon>Agrobacterium</taxon>
        <taxon>Agrobacterium tumefaciens complex</taxon>
    </lineage>
</organism>
<evidence type="ECO:0000313" key="3">
    <source>
        <dbReference type="EMBL" id="OCJ42452.1"/>
    </source>
</evidence>
<evidence type="ECO:0000256" key="1">
    <source>
        <dbReference type="SAM" id="SignalP"/>
    </source>
</evidence>
<feature type="chain" id="PRO_5008638053" evidence="1">
    <location>
        <begin position="29"/>
        <end position="247"/>
    </location>
</feature>
<dbReference type="AlphaFoldDB" id="A0A1B9UUY8"/>
<dbReference type="EMBL" id="JAAMAY010000030">
    <property type="protein sequence ID" value="NTC30108.1"/>
    <property type="molecule type" value="Genomic_DNA"/>
</dbReference>
<dbReference type="EMBL" id="CP049216">
    <property type="protein sequence ID" value="QTG12339.1"/>
    <property type="molecule type" value="Genomic_DNA"/>
</dbReference>
<name>A0A1B9UUY8_AGRTU</name>
<proteinExistence type="predicted"/>
<dbReference type="EMBL" id="LXKT01000001">
    <property type="protein sequence ID" value="OCJ42452.1"/>
    <property type="molecule type" value="Genomic_DNA"/>
</dbReference>
<dbReference type="Proteomes" id="UP000702952">
    <property type="component" value="Unassembled WGS sequence"/>
</dbReference>
<reference evidence="4" key="3">
    <citation type="submission" date="2020-02" db="EMBL/GenBank/DDBJ databases">
        <title>Unexpected conservation and global transmission of agrobacterial virulence plasmids.</title>
        <authorList>
            <person name="Weisberg A.J."/>
            <person name="Davis E.W. II"/>
            <person name="Tabima J.R."/>
            <person name="Belcher M.S."/>
            <person name="Miller M."/>
            <person name="Kuo C.-H."/>
            <person name="Loper J.E."/>
            <person name="Grunwald N.J."/>
            <person name="Putnam M.L."/>
            <person name="Chang J.H."/>
        </authorList>
    </citation>
    <scope>NUCLEOTIDE SEQUENCE</scope>
    <source>
        <strain evidence="4">Q15/94</strain>
    </source>
</reference>
<dbReference type="Proteomes" id="UP000093451">
    <property type="component" value="Unassembled WGS sequence"/>
</dbReference>
<dbReference type="OrthoDB" id="9813144at2"/>
<evidence type="ECO:0000313" key="4">
    <source>
        <dbReference type="EMBL" id="QTG12339.1"/>
    </source>
</evidence>
<protein>
    <submittedName>
        <fullName evidence="2">SIMPL domain-containing protein</fullName>
    </submittedName>
</protein>
<dbReference type="Pfam" id="PF04402">
    <property type="entry name" value="SIMPL"/>
    <property type="match status" value="1"/>
</dbReference>
<feature type="signal peptide" evidence="1">
    <location>
        <begin position="1"/>
        <end position="28"/>
    </location>
</feature>
<dbReference type="Gene3D" id="3.30.70.2970">
    <property type="entry name" value="Protein of unknown function (DUF541), domain 2"/>
    <property type="match status" value="1"/>
</dbReference>
<accession>A0AA86FVX6</accession>
<dbReference type="GO" id="GO:0006974">
    <property type="term" value="P:DNA damage response"/>
    <property type="evidence" value="ECO:0007669"/>
    <property type="project" value="TreeGrafter"/>
</dbReference>
<dbReference type="Gene3D" id="3.30.110.170">
    <property type="entry name" value="Protein of unknown function (DUF541), domain 1"/>
    <property type="match status" value="1"/>
</dbReference>
<dbReference type="PANTHER" id="PTHR34387:SF1">
    <property type="entry name" value="PERIPLASMIC IMMUNOGENIC PROTEIN"/>
    <property type="match status" value="1"/>
</dbReference>
<evidence type="ECO:0000313" key="5">
    <source>
        <dbReference type="Proteomes" id="UP000093451"/>
    </source>
</evidence>
<dbReference type="GeneID" id="92771267"/>
<dbReference type="RefSeq" id="WP_003513348.1">
    <property type="nucleotide sequence ID" value="NZ_CP011246.1"/>
</dbReference>
<dbReference type="Proteomes" id="UP000663946">
    <property type="component" value="Chromosome 1"/>
</dbReference>
<accession>A0A1B9UUY8</accession>
<sequence>MTTTKARLFALSALTAAAMMPLAGNALAQDATPREATISVSGEGQSAIAPDMAILSFSVVKQAETAAAALTENSKALAEVLKSLKASAIEDRDLQTSNFSVQPLYKHYEPKDGVYVAPEITGYQVSNGLTVRVRDLKKLGEILDTSVKLGINQGGDITFTNDKPEATVTEARKQAVADALAKAKTLTEAAGVKLGRVIQISENMQRPMPVPQTMMRASMAKEADSVPIASGENSYSVVVNVTFALGE</sequence>
<evidence type="ECO:0000313" key="6">
    <source>
        <dbReference type="Proteomes" id="UP000702952"/>
    </source>
</evidence>